<evidence type="ECO:0008006" key="3">
    <source>
        <dbReference type="Google" id="ProtNLM"/>
    </source>
</evidence>
<evidence type="ECO:0000313" key="2">
    <source>
        <dbReference type="Proteomes" id="UP000051757"/>
    </source>
</evidence>
<evidence type="ECO:0000313" key="1">
    <source>
        <dbReference type="EMBL" id="KRG52517.1"/>
    </source>
</evidence>
<dbReference type="PIRSF" id="PIRSF008502">
    <property type="entry name" value="UCP008502"/>
    <property type="match status" value="1"/>
</dbReference>
<dbReference type="SUPFAM" id="SSF160379">
    <property type="entry name" value="SP0830-like"/>
    <property type="match status" value="1"/>
</dbReference>
<dbReference type="InterPro" id="IPR012545">
    <property type="entry name" value="DUF1697"/>
</dbReference>
<sequence length="183" mass="19375">MNVHVALLRAVNVGGTGKLPMRDLVAMCEDAGFADVRTYIASGNVVLRSALDEAGVRQALAQRLHAYAGKPVGVLVRSASEIAGVVARNPFPQGAGNRVVALFLDNSLPADPLDGVTGRRDEQLALGTREIFIHYGAGMADSRLRVPCAQHGTARNMNTIGKLAAMAAALAWPASNPRRGRRR</sequence>
<dbReference type="OrthoDB" id="9806494at2"/>
<accession>A0A0R0B5D4</accession>
<comment type="caution">
    <text evidence="1">The sequence shown here is derived from an EMBL/GenBank/DDBJ whole genome shotgun (WGS) entry which is preliminary data.</text>
</comment>
<dbReference type="PANTHER" id="PTHR36439">
    <property type="entry name" value="BLL4334 PROTEIN"/>
    <property type="match status" value="1"/>
</dbReference>
<dbReference type="Proteomes" id="UP000051757">
    <property type="component" value="Unassembled WGS sequence"/>
</dbReference>
<gene>
    <name evidence="1" type="ORF">ARC23_05145</name>
</gene>
<protein>
    <recommendedName>
        <fullName evidence="3">DUF1697 domain-containing protein</fullName>
    </recommendedName>
</protein>
<dbReference type="EMBL" id="LLXV01000014">
    <property type="protein sequence ID" value="KRG52517.1"/>
    <property type="molecule type" value="Genomic_DNA"/>
</dbReference>
<dbReference type="PANTHER" id="PTHR36439:SF1">
    <property type="entry name" value="DUF1697 DOMAIN-CONTAINING PROTEIN"/>
    <property type="match status" value="1"/>
</dbReference>
<proteinExistence type="predicted"/>
<keyword evidence="2" id="KW-1185">Reference proteome</keyword>
<name>A0A0R0B5D4_9GAMM</name>
<dbReference type="Gene3D" id="3.30.70.1280">
    <property type="entry name" value="SP0830-like domains"/>
    <property type="match status" value="1"/>
</dbReference>
<dbReference type="AlphaFoldDB" id="A0A0R0B5D4"/>
<dbReference type="Pfam" id="PF08002">
    <property type="entry name" value="DUF1697"/>
    <property type="match status" value="1"/>
</dbReference>
<organism evidence="1 2">
    <name type="scientific">Stenotrophomonas beteli</name>
    <dbReference type="NCBI Taxonomy" id="3384461"/>
    <lineage>
        <taxon>Bacteria</taxon>
        <taxon>Pseudomonadati</taxon>
        <taxon>Pseudomonadota</taxon>
        <taxon>Gammaproteobacteria</taxon>
        <taxon>Lysobacterales</taxon>
        <taxon>Lysobacteraceae</taxon>
        <taxon>Stenotrophomonas</taxon>
        <taxon>Stenotrophomonas maltophilia group</taxon>
    </lineage>
</organism>
<reference evidence="1 2" key="1">
    <citation type="journal article" date="2016" name="Front. Microbiol.">
        <title>Genome Sequence of Type Strains of Genus Stenotrophomonas.</title>
        <authorList>
            <person name="Patil P.P."/>
            <person name="Midha S."/>
            <person name="Kumar S."/>
            <person name="Patil P.B."/>
        </authorList>
    </citation>
    <scope>NUCLEOTIDE SEQUENCE [LARGE SCALE GENOMIC DNA]</scope>
    <source>
        <strain evidence="1 2">LMG 978</strain>
    </source>
</reference>